<keyword evidence="2" id="KW-1185">Reference proteome</keyword>
<accession>A0ABS2VID7</accession>
<name>A0ABS2VID7_STRAS</name>
<organism evidence="1 2">
    <name type="scientific">Streptomyces actuosus</name>
    <dbReference type="NCBI Taxonomy" id="1885"/>
    <lineage>
        <taxon>Bacteria</taxon>
        <taxon>Bacillati</taxon>
        <taxon>Actinomycetota</taxon>
        <taxon>Actinomycetes</taxon>
        <taxon>Kitasatosporales</taxon>
        <taxon>Streptomycetaceae</taxon>
        <taxon>Streptomyces</taxon>
    </lineage>
</organism>
<evidence type="ECO:0000313" key="1">
    <source>
        <dbReference type="EMBL" id="MBN0042853.1"/>
    </source>
</evidence>
<sequence length="169" mass="18637">MAPTDTSHHRRPRLPRGWRRTAARLPILAFRAGLAPLFRQRLLLLHHVGRTTGIDRQVVLEVVTRDQGGASWTVASGFGPSSDWYLNLRRQPHTLIQVGNRHIPVTAHFLSADDGAETMAGYAQRHPGTARRLCAFMGFPVDGGAASFREAGRRIPFVRLAAAVGHRPA</sequence>
<dbReference type="Gene3D" id="2.30.110.10">
    <property type="entry name" value="Electron Transport, Fmn-binding Protein, Chain A"/>
    <property type="match status" value="1"/>
</dbReference>
<dbReference type="InterPro" id="IPR012349">
    <property type="entry name" value="Split_barrel_FMN-bd"/>
</dbReference>
<gene>
    <name evidence="1" type="ORF">JS756_01730</name>
</gene>
<protein>
    <submittedName>
        <fullName evidence="1">Nitroreductase family deazaflavin-dependent oxidoreductase</fullName>
    </submittedName>
</protein>
<dbReference type="Pfam" id="PF04075">
    <property type="entry name" value="F420H2_quin_red"/>
    <property type="match status" value="1"/>
</dbReference>
<comment type="caution">
    <text evidence="1">The sequence shown here is derived from an EMBL/GenBank/DDBJ whole genome shotgun (WGS) entry which is preliminary data.</text>
</comment>
<dbReference type="NCBIfam" id="TIGR00026">
    <property type="entry name" value="hi_GC_TIGR00026"/>
    <property type="match status" value="1"/>
</dbReference>
<dbReference type="Proteomes" id="UP000788262">
    <property type="component" value="Unassembled WGS sequence"/>
</dbReference>
<dbReference type="InterPro" id="IPR004378">
    <property type="entry name" value="F420H2_quin_Rdtase"/>
</dbReference>
<proteinExistence type="predicted"/>
<dbReference type="EMBL" id="JAFFZS010000001">
    <property type="protein sequence ID" value="MBN0042853.1"/>
    <property type="molecule type" value="Genomic_DNA"/>
</dbReference>
<dbReference type="RefSeq" id="WP_205381071.1">
    <property type="nucleotide sequence ID" value="NZ_JAFFZS010000001.1"/>
</dbReference>
<reference evidence="1 2" key="1">
    <citation type="submission" date="2021-02" db="EMBL/GenBank/DDBJ databases">
        <title>Whole genome sequencing of Streptomyces actuosus VRA1.</title>
        <authorList>
            <person name="Sen G."/>
            <person name="Sen A."/>
        </authorList>
    </citation>
    <scope>NUCLEOTIDE SEQUENCE [LARGE SCALE GENOMIC DNA]</scope>
    <source>
        <strain evidence="1 2">VRA1</strain>
    </source>
</reference>
<evidence type="ECO:0000313" key="2">
    <source>
        <dbReference type="Proteomes" id="UP000788262"/>
    </source>
</evidence>